<evidence type="ECO:0000313" key="3">
    <source>
        <dbReference type="Proteomes" id="UP000808349"/>
    </source>
</evidence>
<dbReference type="GO" id="GO:0042277">
    <property type="term" value="F:peptide binding"/>
    <property type="evidence" value="ECO:0007669"/>
    <property type="project" value="TreeGrafter"/>
</dbReference>
<dbReference type="SUPFAM" id="SSF63737">
    <property type="entry name" value="Leukotriene A4 hydrolase N-terminal domain"/>
    <property type="match status" value="1"/>
</dbReference>
<comment type="caution">
    <text evidence="2">The sequence shown here is derived from an EMBL/GenBank/DDBJ whole genome shotgun (WGS) entry which is preliminary data.</text>
</comment>
<dbReference type="Gene3D" id="1.10.390.10">
    <property type="entry name" value="Neutral Protease Domain 2"/>
    <property type="match status" value="1"/>
</dbReference>
<reference evidence="2 3" key="1">
    <citation type="submission" date="2020-10" db="EMBL/GenBank/DDBJ databases">
        <title>Connecting structure to function with the recovery of over 1000 high-quality activated sludge metagenome-assembled genomes encoding full-length rRNA genes using long-read sequencing.</title>
        <authorList>
            <person name="Singleton C.M."/>
            <person name="Petriglieri F."/>
            <person name="Kristensen J.M."/>
            <person name="Kirkegaard R.H."/>
            <person name="Michaelsen T.Y."/>
            <person name="Andersen M.H."/>
            <person name="Karst S.M."/>
            <person name="Dueholm M.S."/>
            <person name="Nielsen P.H."/>
            <person name="Albertsen M."/>
        </authorList>
    </citation>
    <scope>NUCLEOTIDE SEQUENCE [LARGE SCALE GENOMIC DNA]</scope>
    <source>
        <strain evidence="2">Ribe_18-Q3-R11-54_BAT3C.373</strain>
    </source>
</reference>
<dbReference type="GO" id="GO:0008270">
    <property type="term" value="F:zinc ion binding"/>
    <property type="evidence" value="ECO:0007669"/>
    <property type="project" value="InterPro"/>
</dbReference>
<dbReference type="PANTHER" id="PTHR11533">
    <property type="entry name" value="PROTEASE M1 ZINC METALLOPROTEASE"/>
    <property type="match status" value="1"/>
</dbReference>
<accession>A0A9D7XIY6</accession>
<proteinExistence type="predicted"/>
<dbReference type="CDD" id="cd09603">
    <property type="entry name" value="M1_APN_like"/>
    <property type="match status" value="1"/>
</dbReference>
<dbReference type="InterPro" id="IPR014782">
    <property type="entry name" value="Peptidase_M1_dom"/>
</dbReference>
<dbReference type="Pfam" id="PF01433">
    <property type="entry name" value="Peptidase_M1"/>
    <property type="match status" value="1"/>
</dbReference>
<gene>
    <name evidence="2" type="ORF">IPO85_17360</name>
</gene>
<organism evidence="2 3">
    <name type="scientific">Candidatus Defluviibacterium haderslevense</name>
    <dbReference type="NCBI Taxonomy" id="2981993"/>
    <lineage>
        <taxon>Bacteria</taxon>
        <taxon>Pseudomonadati</taxon>
        <taxon>Bacteroidota</taxon>
        <taxon>Saprospiria</taxon>
        <taxon>Saprospirales</taxon>
        <taxon>Saprospiraceae</taxon>
        <taxon>Candidatus Defluviibacterium</taxon>
    </lineage>
</organism>
<dbReference type="GO" id="GO:0070006">
    <property type="term" value="F:metalloaminopeptidase activity"/>
    <property type="evidence" value="ECO:0007669"/>
    <property type="project" value="TreeGrafter"/>
</dbReference>
<sequence>MKFGTQLLLSLLFLISFYGIAQKPVFELKDSLRGSLRLERTYDVKHYELNLTIDPDHKFIKGSNAITLTSMADMEEIQLDLFENMKILKITKDKKELVYRRIYNAVFIANPIKSGESCTILVEYEGNPTIAKNAPWDGGFVWSKDADNMDWIGVACEGDGASLWWPNKDHLSDEPESMDMYFTVPNPYVAISNGKLVGKKKMGKKKTTYHWNVSYPINNYNVTVYIGQYETFNETYTTKSGEALALNFSVLKPNVTKAKAHFGQVPKVLEAFEHYLGPYPFIRDGYGLVEAPYLGMEHQSAIAYGNKFQRGYLGSRIPEEFDFDYIILHETAHEYWGNSVSCKDHADMWLHEGFATYMESLFVEYFYGREAALRYLNSQKKGISNDQPLIGPLGVNFTNNPHDIYSKGSWVLQTLRYAINNDSLWFDIFKGFYDKYKMGFATSKDFIEFVNLKTGKDYGPFLRQYLRYKNLPKLIYSVSFRDTYTQIKYKWDNLEQQFSLPVEFSLDGKIIVLEPGNDWKYIEFNRKFNKIAPKDDKILIEVLKTE</sequence>
<evidence type="ECO:0000259" key="1">
    <source>
        <dbReference type="Pfam" id="PF01433"/>
    </source>
</evidence>
<feature type="domain" description="Peptidase M1 membrane alanine aminopeptidase" evidence="1">
    <location>
        <begin position="267"/>
        <end position="464"/>
    </location>
</feature>
<dbReference type="InterPro" id="IPR042097">
    <property type="entry name" value="Aminopeptidase_N-like_N_sf"/>
</dbReference>
<evidence type="ECO:0000313" key="2">
    <source>
        <dbReference type="EMBL" id="MBK9719247.1"/>
    </source>
</evidence>
<protein>
    <submittedName>
        <fullName evidence="2">M1 family metallopeptidase</fullName>
    </submittedName>
</protein>
<dbReference type="PANTHER" id="PTHR11533:SF174">
    <property type="entry name" value="PUROMYCIN-SENSITIVE AMINOPEPTIDASE-RELATED"/>
    <property type="match status" value="1"/>
</dbReference>
<dbReference type="Gene3D" id="2.60.40.1730">
    <property type="entry name" value="tricorn interacting facor f3 domain"/>
    <property type="match status" value="1"/>
</dbReference>
<dbReference type="GO" id="GO:0043171">
    <property type="term" value="P:peptide catabolic process"/>
    <property type="evidence" value="ECO:0007669"/>
    <property type="project" value="TreeGrafter"/>
</dbReference>
<dbReference type="EMBL" id="JADKFW010000017">
    <property type="protein sequence ID" value="MBK9719247.1"/>
    <property type="molecule type" value="Genomic_DNA"/>
</dbReference>
<dbReference type="GO" id="GO:0016020">
    <property type="term" value="C:membrane"/>
    <property type="evidence" value="ECO:0007669"/>
    <property type="project" value="TreeGrafter"/>
</dbReference>
<dbReference type="GO" id="GO:0005615">
    <property type="term" value="C:extracellular space"/>
    <property type="evidence" value="ECO:0007669"/>
    <property type="project" value="TreeGrafter"/>
</dbReference>
<dbReference type="InterPro" id="IPR027268">
    <property type="entry name" value="Peptidase_M4/M1_CTD_sf"/>
</dbReference>
<dbReference type="SUPFAM" id="SSF55486">
    <property type="entry name" value="Metalloproteases ('zincins'), catalytic domain"/>
    <property type="match status" value="1"/>
</dbReference>
<dbReference type="AlphaFoldDB" id="A0A9D7XIY6"/>
<dbReference type="Proteomes" id="UP000808349">
    <property type="component" value="Unassembled WGS sequence"/>
</dbReference>
<name>A0A9D7XIY6_9BACT</name>
<dbReference type="GO" id="GO:0005737">
    <property type="term" value="C:cytoplasm"/>
    <property type="evidence" value="ECO:0007669"/>
    <property type="project" value="TreeGrafter"/>
</dbReference>
<dbReference type="InterPro" id="IPR050344">
    <property type="entry name" value="Peptidase_M1_aminopeptidases"/>
</dbReference>